<comment type="similarity">
    <text evidence="6">Belongs to the DNA polymerase HolA subunit family.</text>
</comment>
<evidence type="ECO:0000256" key="4">
    <source>
        <dbReference type="ARBA" id="ARBA00022705"/>
    </source>
</evidence>
<comment type="catalytic activity">
    <reaction evidence="7">
        <text>DNA(n) + a 2'-deoxyribonucleoside 5'-triphosphate = DNA(n+1) + diphosphate</text>
        <dbReference type="Rhea" id="RHEA:22508"/>
        <dbReference type="Rhea" id="RHEA-COMP:17339"/>
        <dbReference type="Rhea" id="RHEA-COMP:17340"/>
        <dbReference type="ChEBI" id="CHEBI:33019"/>
        <dbReference type="ChEBI" id="CHEBI:61560"/>
        <dbReference type="ChEBI" id="CHEBI:173112"/>
        <dbReference type="EC" id="2.7.7.7"/>
    </reaction>
</comment>
<gene>
    <name evidence="9" type="ordered locus">Theam_1715</name>
</gene>
<evidence type="ECO:0000259" key="8">
    <source>
        <dbReference type="Pfam" id="PF21694"/>
    </source>
</evidence>
<keyword evidence="5" id="KW-0239">DNA-directed DNA polymerase</keyword>
<dbReference type="STRING" id="648996.Theam_1715"/>
<dbReference type="eggNOG" id="COG1466">
    <property type="taxonomic scope" value="Bacteria"/>
</dbReference>
<organism evidence="9 10">
    <name type="scientific">Thermovibrio ammonificans (strain DSM 15698 / JCM 12110 / HB-1)</name>
    <dbReference type="NCBI Taxonomy" id="648996"/>
    <lineage>
        <taxon>Bacteria</taxon>
        <taxon>Pseudomonadati</taxon>
        <taxon>Aquificota</taxon>
        <taxon>Aquificia</taxon>
        <taxon>Desulfurobacteriales</taxon>
        <taxon>Desulfurobacteriaceae</taxon>
        <taxon>Thermovibrio</taxon>
    </lineage>
</organism>
<dbReference type="EMBL" id="CP002444">
    <property type="protein sequence ID" value="ADU97671.1"/>
    <property type="molecule type" value="Genomic_DNA"/>
</dbReference>
<keyword evidence="10" id="KW-1185">Reference proteome</keyword>
<dbReference type="HOGENOM" id="CLU_884899_0_0_0"/>
<evidence type="ECO:0000256" key="6">
    <source>
        <dbReference type="ARBA" id="ARBA00034754"/>
    </source>
</evidence>
<dbReference type="KEGG" id="tam:Theam_1715"/>
<dbReference type="InterPro" id="IPR008921">
    <property type="entry name" value="DNA_pol3_clamp-load_cplx_C"/>
</dbReference>
<dbReference type="GO" id="GO:0006261">
    <property type="term" value="P:DNA-templated DNA replication"/>
    <property type="evidence" value="ECO:0007669"/>
    <property type="project" value="TreeGrafter"/>
</dbReference>
<dbReference type="GO" id="GO:0003677">
    <property type="term" value="F:DNA binding"/>
    <property type="evidence" value="ECO:0007669"/>
    <property type="project" value="InterPro"/>
</dbReference>
<name>E8T5U5_THEA1</name>
<proteinExistence type="inferred from homology"/>
<evidence type="ECO:0000256" key="1">
    <source>
        <dbReference type="ARBA" id="ARBA00012417"/>
    </source>
</evidence>
<evidence type="ECO:0000256" key="7">
    <source>
        <dbReference type="ARBA" id="ARBA00049244"/>
    </source>
</evidence>
<dbReference type="SUPFAM" id="SSF48019">
    <property type="entry name" value="post-AAA+ oligomerization domain-like"/>
    <property type="match status" value="1"/>
</dbReference>
<keyword evidence="2" id="KW-0808">Transferase</keyword>
<dbReference type="Gene3D" id="1.10.8.60">
    <property type="match status" value="1"/>
</dbReference>
<keyword evidence="4" id="KW-0235">DNA replication</keyword>
<evidence type="ECO:0000256" key="5">
    <source>
        <dbReference type="ARBA" id="ARBA00022932"/>
    </source>
</evidence>
<evidence type="ECO:0000256" key="2">
    <source>
        <dbReference type="ARBA" id="ARBA00022679"/>
    </source>
</evidence>
<dbReference type="PANTHER" id="PTHR34388">
    <property type="entry name" value="DNA POLYMERASE III SUBUNIT DELTA"/>
    <property type="match status" value="1"/>
</dbReference>
<dbReference type="GO" id="GO:0009360">
    <property type="term" value="C:DNA polymerase III complex"/>
    <property type="evidence" value="ECO:0007669"/>
    <property type="project" value="TreeGrafter"/>
</dbReference>
<dbReference type="PANTHER" id="PTHR34388:SF1">
    <property type="entry name" value="DNA POLYMERASE III SUBUNIT DELTA"/>
    <property type="match status" value="1"/>
</dbReference>
<dbReference type="Pfam" id="PF21694">
    <property type="entry name" value="DNA_pol3_delta_C"/>
    <property type="match status" value="1"/>
</dbReference>
<dbReference type="GO" id="GO:0003887">
    <property type="term" value="F:DNA-directed DNA polymerase activity"/>
    <property type="evidence" value="ECO:0007669"/>
    <property type="project" value="UniProtKB-KW"/>
</dbReference>
<accession>E8T5U5</accession>
<evidence type="ECO:0000313" key="10">
    <source>
        <dbReference type="Proteomes" id="UP000006362"/>
    </source>
</evidence>
<reference evidence="9" key="1">
    <citation type="submission" date="2011-01" db="EMBL/GenBank/DDBJ databases">
        <title>Complete sequence of chromosome of Thermovibrio ammonificans HB-1.</title>
        <authorList>
            <consortium name="US DOE Joint Genome Institute"/>
            <person name="Lucas S."/>
            <person name="Copeland A."/>
            <person name="Lapidus A."/>
            <person name="Cheng J.-F."/>
            <person name="Goodwin L."/>
            <person name="Pitluck S."/>
            <person name="Davenport K."/>
            <person name="Detter J.C."/>
            <person name="Han C."/>
            <person name="Tapia R."/>
            <person name="Land M."/>
            <person name="Hauser L."/>
            <person name="Kyrpides N."/>
            <person name="Ivanova N."/>
            <person name="Ovchinnikova G."/>
            <person name="Vetriani C."/>
            <person name="Woyke T."/>
        </authorList>
    </citation>
    <scope>NUCLEOTIDE SEQUENCE [LARGE SCALE GENOMIC DNA]</scope>
    <source>
        <strain evidence="9">HB-1</strain>
    </source>
</reference>
<dbReference type="InterPro" id="IPR005790">
    <property type="entry name" value="DNA_polIII_delta"/>
</dbReference>
<dbReference type="Proteomes" id="UP000006362">
    <property type="component" value="Chromosome"/>
</dbReference>
<evidence type="ECO:0000256" key="3">
    <source>
        <dbReference type="ARBA" id="ARBA00022695"/>
    </source>
</evidence>
<dbReference type="InterPro" id="IPR048466">
    <property type="entry name" value="DNA_pol3_delta-like_C"/>
</dbReference>
<dbReference type="Gene3D" id="1.20.272.10">
    <property type="match status" value="1"/>
</dbReference>
<dbReference type="AlphaFoldDB" id="E8T5U5"/>
<dbReference type="InterPro" id="IPR027417">
    <property type="entry name" value="P-loop_NTPase"/>
</dbReference>
<evidence type="ECO:0000313" key="9">
    <source>
        <dbReference type="EMBL" id="ADU97671.1"/>
    </source>
</evidence>
<dbReference type="SUPFAM" id="SSF52540">
    <property type="entry name" value="P-loop containing nucleoside triphosphate hydrolases"/>
    <property type="match status" value="1"/>
</dbReference>
<dbReference type="EC" id="2.7.7.7" evidence="1"/>
<keyword evidence="3" id="KW-0548">Nucleotidyltransferase</keyword>
<feature type="domain" description="DNA polymerase III delta subunit-like C-terminal" evidence="8">
    <location>
        <begin position="206"/>
        <end position="310"/>
    </location>
</feature>
<sequence>MKVKQLKTHEALKLIGKKLPFKKVLIHGEEVYLTQQFVKKVAALHPVERFFPEAIDEFLNFTGSSLFGGSSIPVILYAEELPKTLKKKKERELFLKKLRSLDTFIVAAHCELDYRTLKGELFSQVEQLCDALLTSERLPVNAIYGLLNKKFLQSGKKVSKEVLKLLVELVGTDLTELRHEAEKLINYPGELTPEVVRGLVFPTEKSNAFTLIYPLARGNTKEYLKQLNALLASGNEPLQLIALLQTQARQAVKLALKKQVKLPKEAAKQMALLLKQVGAKRMLLLLKALNEAEFAVKSGRERGELALKKLALGDNFK</sequence>
<dbReference type="NCBIfam" id="TIGR01128">
    <property type="entry name" value="holA"/>
    <property type="match status" value="1"/>
</dbReference>
<protein>
    <recommendedName>
        <fullName evidence="1">DNA-directed DNA polymerase</fullName>
        <ecNumber evidence="1">2.7.7.7</ecNumber>
    </recommendedName>
</protein>